<comment type="caution">
    <text evidence="2">The sequence shown here is derived from an EMBL/GenBank/DDBJ whole genome shotgun (WGS) entry which is preliminary data.</text>
</comment>
<dbReference type="PIRSF" id="PIRSF006257">
    <property type="entry name" value="UCP006257"/>
    <property type="match status" value="1"/>
</dbReference>
<accession>A0AAV2VYC2</accession>
<dbReference type="PANTHER" id="PTHR39586">
    <property type="entry name" value="CYTOPLASMIC PROTEIN-RELATED"/>
    <property type="match status" value="1"/>
</dbReference>
<dbReference type="Gene3D" id="1.20.1440.40">
    <property type="entry name" value="YqcC-like"/>
    <property type="match status" value="1"/>
</dbReference>
<dbReference type="GeneID" id="97540443"/>
<sequence length="105" mass="11769">MNTVQISTHIENLKSALQQQALWESTPPSSQALSSDQPFAYDTLEPHQWLQWVFIVRIEALILAGQTLPTGFELSPYFEEVWKDDESKAKVLAAVSAIDKAFSSC</sequence>
<gene>
    <name evidence="2" type="ORF">VIBNISOn1_820078</name>
</gene>
<dbReference type="Proteomes" id="UP000018211">
    <property type="component" value="Unassembled WGS sequence"/>
</dbReference>
<reference evidence="2 3" key="1">
    <citation type="journal article" date="2013" name="ISME J.">
        <title>Comparative genomics of pathogenic lineages of Vibrio nigripulchritudo identifies virulence-associated traits.</title>
        <authorList>
            <person name="Goudenege D."/>
            <person name="Labreuche Y."/>
            <person name="Krin E."/>
            <person name="Ansquer D."/>
            <person name="Mangenot S."/>
            <person name="Calteau A."/>
            <person name="Medigue C."/>
            <person name="Mazel D."/>
            <person name="Polz M.F."/>
            <person name="Le Roux F."/>
        </authorList>
    </citation>
    <scope>NUCLEOTIDE SEQUENCE [LARGE SCALE GENOMIC DNA]</scope>
    <source>
        <strain evidence="2 3">SOn1</strain>
    </source>
</reference>
<evidence type="ECO:0000313" key="3">
    <source>
        <dbReference type="Proteomes" id="UP000018211"/>
    </source>
</evidence>
<proteinExistence type="predicted"/>
<organism evidence="2 3">
    <name type="scientific">Vibrio nigripulchritudo SOn1</name>
    <dbReference type="NCBI Taxonomy" id="1238450"/>
    <lineage>
        <taxon>Bacteria</taxon>
        <taxon>Pseudomonadati</taxon>
        <taxon>Pseudomonadota</taxon>
        <taxon>Gammaproteobacteria</taxon>
        <taxon>Vibrionales</taxon>
        <taxon>Vibrionaceae</taxon>
        <taxon>Vibrio</taxon>
    </lineage>
</organism>
<dbReference type="PANTHER" id="PTHR39586:SF1">
    <property type="entry name" value="CYTOPLASMIC PROTEIN"/>
    <property type="match status" value="1"/>
</dbReference>
<evidence type="ECO:0000313" key="2">
    <source>
        <dbReference type="EMBL" id="CCO49395.1"/>
    </source>
</evidence>
<dbReference type="GO" id="GO:0044010">
    <property type="term" value="P:single-species biofilm formation"/>
    <property type="evidence" value="ECO:0007669"/>
    <property type="project" value="TreeGrafter"/>
</dbReference>
<dbReference type="SUPFAM" id="SSF158452">
    <property type="entry name" value="YqcC-like"/>
    <property type="match status" value="1"/>
</dbReference>
<protein>
    <recommendedName>
        <fullName evidence="1">YqcC-like domain-containing protein</fullName>
    </recommendedName>
</protein>
<name>A0AAV2VYC2_9VIBR</name>
<dbReference type="AlphaFoldDB" id="A0AAV2VYC2"/>
<dbReference type="InterPro" id="IPR007384">
    <property type="entry name" value="UCP006257"/>
</dbReference>
<dbReference type="EMBL" id="CAOF01000178">
    <property type="protein sequence ID" value="CCO49395.1"/>
    <property type="molecule type" value="Genomic_DNA"/>
</dbReference>
<dbReference type="RefSeq" id="WP_004399375.1">
    <property type="nucleotide sequence ID" value="NZ_LK391965.1"/>
</dbReference>
<evidence type="ECO:0000259" key="1">
    <source>
        <dbReference type="Pfam" id="PF04287"/>
    </source>
</evidence>
<dbReference type="Pfam" id="PF04287">
    <property type="entry name" value="DUF446"/>
    <property type="match status" value="1"/>
</dbReference>
<feature type="domain" description="YqcC-like" evidence="1">
    <location>
        <begin position="5"/>
        <end position="100"/>
    </location>
</feature>
<dbReference type="InterPro" id="IPR036814">
    <property type="entry name" value="YqcC-like_sf"/>
</dbReference>
<dbReference type="InterPro" id="IPR023376">
    <property type="entry name" value="YqcC-like_dom"/>
</dbReference>